<dbReference type="EMBL" id="CAJJDN010000121">
    <property type="protein sequence ID" value="CAD8119506.1"/>
    <property type="molecule type" value="Genomic_DNA"/>
</dbReference>
<dbReference type="AlphaFoldDB" id="A0A8S1QUK7"/>
<organism evidence="4 5">
    <name type="scientific">Paramecium sonneborni</name>
    <dbReference type="NCBI Taxonomy" id="65129"/>
    <lineage>
        <taxon>Eukaryota</taxon>
        <taxon>Sar</taxon>
        <taxon>Alveolata</taxon>
        <taxon>Ciliophora</taxon>
        <taxon>Intramacronucleata</taxon>
        <taxon>Oligohymenophorea</taxon>
        <taxon>Peniculida</taxon>
        <taxon>Parameciidae</taxon>
        <taxon>Paramecium</taxon>
    </lineage>
</organism>
<evidence type="ECO:0000256" key="2">
    <source>
        <dbReference type="SAM" id="MobiDB-lite"/>
    </source>
</evidence>
<evidence type="ECO:0000256" key="1">
    <source>
        <dbReference type="PROSITE-ProRule" id="PRU00267"/>
    </source>
</evidence>
<dbReference type="Pfam" id="PF00505">
    <property type="entry name" value="HMG_box"/>
    <property type="match status" value="1"/>
</dbReference>
<comment type="caution">
    <text evidence="4">The sequence shown here is derived from an EMBL/GenBank/DDBJ whole genome shotgun (WGS) entry which is preliminary data.</text>
</comment>
<dbReference type="Proteomes" id="UP000692954">
    <property type="component" value="Unassembled WGS sequence"/>
</dbReference>
<proteinExistence type="predicted"/>
<protein>
    <recommendedName>
        <fullName evidence="3">HMG box domain-containing protein</fullName>
    </recommendedName>
</protein>
<evidence type="ECO:0000313" key="4">
    <source>
        <dbReference type="EMBL" id="CAD8119506.1"/>
    </source>
</evidence>
<feature type="DNA-binding region" description="HMG box" evidence="1">
    <location>
        <begin position="5"/>
        <end position="72"/>
    </location>
</feature>
<dbReference type="OrthoDB" id="296914at2759"/>
<dbReference type="InterPro" id="IPR009071">
    <property type="entry name" value="HMG_box_dom"/>
</dbReference>
<feature type="domain" description="HMG box" evidence="3">
    <location>
        <begin position="5"/>
        <end position="72"/>
    </location>
</feature>
<dbReference type="PROSITE" id="PS50118">
    <property type="entry name" value="HMG_BOX_2"/>
    <property type="match status" value="1"/>
</dbReference>
<sequence length="88" mass="10765">MNEQPKTYQNAFQVFKERYTKKLKKDKTLTQNDIDDLVLQKWKFLPDDQREPYKKRFEKTKVKLTQQDEQEQANDSEQEKQPSKKVKQ</sequence>
<reference evidence="4" key="1">
    <citation type="submission" date="2021-01" db="EMBL/GenBank/DDBJ databases">
        <authorList>
            <consortium name="Genoscope - CEA"/>
            <person name="William W."/>
        </authorList>
    </citation>
    <scope>NUCLEOTIDE SEQUENCE</scope>
</reference>
<gene>
    <name evidence="4" type="ORF">PSON_ATCC_30995.1.T1210138</name>
</gene>
<keyword evidence="1" id="KW-0238">DNA-binding</keyword>
<keyword evidence="1" id="KW-0539">Nucleus</keyword>
<dbReference type="GO" id="GO:0005634">
    <property type="term" value="C:nucleus"/>
    <property type="evidence" value="ECO:0007669"/>
    <property type="project" value="UniProtKB-UniRule"/>
</dbReference>
<accession>A0A8S1QUK7</accession>
<feature type="region of interest" description="Disordered" evidence="2">
    <location>
        <begin position="59"/>
        <end position="88"/>
    </location>
</feature>
<evidence type="ECO:0000313" key="5">
    <source>
        <dbReference type="Proteomes" id="UP000692954"/>
    </source>
</evidence>
<keyword evidence="5" id="KW-1185">Reference proteome</keyword>
<name>A0A8S1QUK7_9CILI</name>
<dbReference type="GO" id="GO:0003677">
    <property type="term" value="F:DNA binding"/>
    <property type="evidence" value="ECO:0007669"/>
    <property type="project" value="UniProtKB-UniRule"/>
</dbReference>
<evidence type="ECO:0000259" key="3">
    <source>
        <dbReference type="PROSITE" id="PS50118"/>
    </source>
</evidence>